<dbReference type="AlphaFoldDB" id="A0A4Q9GSD3"/>
<proteinExistence type="predicted"/>
<comment type="caution">
    <text evidence="2">The sequence shown here is derived from an EMBL/GenBank/DDBJ whole genome shotgun (WGS) entry which is preliminary data.</text>
</comment>
<keyword evidence="3" id="KW-1185">Reference proteome</keyword>
<dbReference type="InterPro" id="IPR002734">
    <property type="entry name" value="RibDG_C"/>
</dbReference>
<dbReference type="Pfam" id="PF01872">
    <property type="entry name" value="RibD_C"/>
    <property type="match status" value="1"/>
</dbReference>
<evidence type="ECO:0000259" key="1">
    <source>
        <dbReference type="Pfam" id="PF01872"/>
    </source>
</evidence>
<dbReference type="GO" id="GO:0009231">
    <property type="term" value="P:riboflavin biosynthetic process"/>
    <property type="evidence" value="ECO:0007669"/>
    <property type="project" value="InterPro"/>
</dbReference>
<dbReference type="Proteomes" id="UP000294194">
    <property type="component" value="Unassembled WGS sequence"/>
</dbReference>
<reference evidence="3" key="1">
    <citation type="submission" date="2019-02" db="EMBL/GenBank/DDBJ databases">
        <title>Glaciihabitans arcticus sp. nov., a psychrotolerant bacterium isolated from polar soil.</title>
        <authorList>
            <person name="Dahal R.H."/>
        </authorList>
    </citation>
    <scope>NUCLEOTIDE SEQUENCE [LARGE SCALE GENOMIC DNA]</scope>
    <source>
        <strain evidence="3">RP-3-7</strain>
    </source>
</reference>
<accession>A0A4Q9GSD3</accession>
<dbReference type="InterPro" id="IPR050765">
    <property type="entry name" value="Riboflavin_Biosynth_HTPR"/>
</dbReference>
<evidence type="ECO:0000313" key="2">
    <source>
        <dbReference type="EMBL" id="TBN56518.1"/>
    </source>
</evidence>
<name>A0A4Q9GSD3_9MICO</name>
<evidence type="ECO:0000313" key="3">
    <source>
        <dbReference type="Proteomes" id="UP000294194"/>
    </source>
</evidence>
<feature type="domain" description="Bacterial bifunctional deaminase-reductase C-terminal" evidence="1">
    <location>
        <begin position="3"/>
        <end position="180"/>
    </location>
</feature>
<organism evidence="2 3">
    <name type="scientific">Glaciihabitans arcticus</name>
    <dbReference type="NCBI Taxonomy" id="2668039"/>
    <lineage>
        <taxon>Bacteria</taxon>
        <taxon>Bacillati</taxon>
        <taxon>Actinomycetota</taxon>
        <taxon>Actinomycetes</taxon>
        <taxon>Micrococcales</taxon>
        <taxon>Microbacteriaceae</taxon>
        <taxon>Glaciihabitans</taxon>
    </lineage>
</organism>
<sequence length="187" mass="20226">MGKVIVQQLVTLDGFMADENGGISFHSEVDDFSESDASQLALLETVGHVLLGAGTYRLFVDFWPTPTAADEPVADRLNSLPKTVVSRSLGTAPWGDFAPVTVERRDPVIVARDLASGEGNVMVWGSIELSRALFAGEMVDELHLTVLPVTLGDGIGYLPSDFGMHRLTLLRCESYSSGILNLVYSLR</sequence>
<dbReference type="EMBL" id="SISG01000001">
    <property type="protein sequence ID" value="TBN56518.1"/>
    <property type="molecule type" value="Genomic_DNA"/>
</dbReference>
<dbReference type="InterPro" id="IPR024072">
    <property type="entry name" value="DHFR-like_dom_sf"/>
</dbReference>
<gene>
    <name evidence="2" type="ORF">EYE40_03400</name>
</gene>
<dbReference type="SUPFAM" id="SSF53597">
    <property type="entry name" value="Dihydrofolate reductase-like"/>
    <property type="match status" value="1"/>
</dbReference>
<protein>
    <submittedName>
        <fullName evidence="2">Reductase</fullName>
    </submittedName>
</protein>
<dbReference type="PANTHER" id="PTHR38011">
    <property type="entry name" value="DIHYDROFOLATE REDUCTASE FAMILY PROTEIN (AFU_ORTHOLOGUE AFUA_8G06820)"/>
    <property type="match status" value="1"/>
</dbReference>
<dbReference type="Gene3D" id="3.40.430.10">
    <property type="entry name" value="Dihydrofolate Reductase, subunit A"/>
    <property type="match status" value="1"/>
</dbReference>
<dbReference type="RefSeq" id="WP_130980628.1">
    <property type="nucleotide sequence ID" value="NZ_SISG01000001.1"/>
</dbReference>
<dbReference type="GO" id="GO:0008703">
    <property type="term" value="F:5-amino-6-(5-phosphoribosylamino)uracil reductase activity"/>
    <property type="evidence" value="ECO:0007669"/>
    <property type="project" value="InterPro"/>
</dbReference>
<dbReference type="PANTHER" id="PTHR38011:SF11">
    <property type="entry name" value="2,5-DIAMINO-6-RIBOSYLAMINO-4(3H)-PYRIMIDINONE 5'-PHOSPHATE REDUCTASE"/>
    <property type="match status" value="1"/>
</dbReference>